<proteinExistence type="predicted"/>
<organism evidence="1 2">
    <name type="scientific">Leersia perrieri</name>
    <dbReference type="NCBI Taxonomy" id="77586"/>
    <lineage>
        <taxon>Eukaryota</taxon>
        <taxon>Viridiplantae</taxon>
        <taxon>Streptophyta</taxon>
        <taxon>Embryophyta</taxon>
        <taxon>Tracheophyta</taxon>
        <taxon>Spermatophyta</taxon>
        <taxon>Magnoliopsida</taxon>
        <taxon>Liliopsida</taxon>
        <taxon>Poales</taxon>
        <taxon>Poaceae</taxon>
        <taxon>BOP clade</taxon>
        <taxon>Oryzoideae</taxon>
        <taxon>Oryzeae</taxon>
        <taxon>Oryzinae</taxon>
        <taxon>Leersia</taxon>
    </lineage>
</organism>
<dbReference type="Gramene" id="LPERR05G09850.1">
    <property type="protein sequence ID" value="LPERR05G09850.1"/>
    <property type="gene ID" value="LPERR05G09850"/>
</dbReference>
<dbReference type="Proteomes" id="UP000032180">
    <property type="component" value="Chromosome 5"/>
</dbReference>
<reference evidence="2" key="2">
    <citation type="submission" date="2013-12" db="EMBL/GenBank/DDBJ databases">
        <authorList>
            <person name="Yu Y."/>
            <person name="Lee S."/>
            <person name="de Baynast K."/>
            <person name="Wissotski M."/>
            <person name="Liu L."/>
            <person name="Talag J."/>
            <person name="Goicoechea J."/>
            <person name="Angelova A."/>
            <person name="Jetty R."/>
            <person name="Kudrna D."/>
            <person name="Golser W."/>
            <person name="Rivera L."/>
            <person name="Zhang J."/>
            <person name="Wing R."/>
        </authorList>
    </citation>
    <scope>NUCLEOTIDE SEQUENCE</scope>
</reference>
<name>A0A0D9WFB6_9ORYZ</name>
<evidence type="ECO:0000313" key="1">
    <source>
        <dbReference type="EnsemblPlants" id="LPERR05G09850.1"/>
    </source>
</evidence>
<protein>
    <submittedName>
        <fullName evidence="1">Uncharacterized protein</fullName>
    </submittedName>
</protein>
<reference evidence="1 2" key="1">
    <citation type="submission" date="2012-08" db="EMBL/GenBank/DDBJ databases">
        <title>Oryza genome evolution.</title>
        <authorList>
            <person name="Wing R.A."/>
        </authorList>
    </citation>
    <scope>NUCLEOTIDE SEQUENCE</scope>
</reference>
<evidence type="ECO:0000313" key="2">
    <source>
        <dbReference type="Proteomes" id="UP000032180"/>
    </source>
</evidence>
<sequence>MSSDVCLASLKPERRAERARQTKAKKAMLMDAADESVNTLSAPSLIRFVIGIAADTADISRWQQG</sequence>
<keyword evidence="2" id="KW-1185">Reference proteome</keyword>
<dbReference type="EnsemblPlants" id="LPERR05G09850.1">
    <property type="protein sequence ID" value="LPERR05G09850.1"/>
    <property type="gene ID" value="LPERR05G09850"/>
</dbReference>
<dbReference type="HOGENOM" id="CLU_2852917_0_0_1"/>
<reference evidence="1" key="3">
    <citation type="submission" date="2015-04" db="UniProtKB">
        <authorList>
            <consortium name="EnsemblPlants"/>
        </authorList>
    </citation>
    <scope>IDENTIFICATION</scope>
</reference>
<accession>A0A0D9WFB6</accession>
<dbReference type="AlphaFoldDB" id="A0A0D9WFB6"/>